<dbReference type="CDD" id="cd02549">
    <property type="entry name" value="Peptidase_C39A"/>
    <property type="match status" value="1"/>
</dbReference>
<accession>A0A7W8HF09</accession>
<evidence type="ECO:0000259" key="1">
    <source>
        <dbReference type="Pfam" id="PF13529"/>
    </source>
</evidence>
<comment type="caution">
    <text evidence="2">The sequence shown here is derived from an EMBL/GenBank/DDBJ whole genome shotgun (WGS) entry which is preliminary data.</text>
</comment>
<dbReference type="RefSeq" id="WP_183964456.1">
    <property type="nucleotide sequence ID" value="NZ_BAABEW010000018.1"/>
</dbReference>
<keyword evidence="3" id="KW-1185">Reference proteome</keyword>
<dbReference type="AlphaFoldDB" id="A0A7W8HF09"/>
<sequence>MLAMFLVATLLSGCATQTRALLEAPPPDLAQRVELAQTPFFEQADYQCGPASLSMALGAAGIETRPEDLIGRVFVPGRKGSLQIEMIAAARGRGAVAVRIPGRMDALLRELAAGNPVIVLQNLSLPIDPIWHYAVAIGYDLEREELLLRSGPMRRQRLALSTFEHTWARSGHWAFVALAPGALPATATEAELIAALVAFERGAPAGEARRAYAAAAARWPDSRVLAIGLGNAAYAAGDRVAAADAFRAAALRHGDGAAWHNLAVVLRELGRLDEAEQAARQAIDADGPWSAQARTELDRIRAQRSGQPAAPR</sequence>
<name>A0A7W8HF09_9BURK</name>
<protein>
    <recommendedName>
        <fullName evidence="1">Peptidase C39-like domain-containing protein</fullName>
    </recommendedName>
</protein>
<dbReference type="EMBL" id="JACHGB010000002">
    <property type="protein sequence ID" value="MBB5270766.1"/>
    <property type="molecule type" value="Genomic_DNA"/>
</dbReference>
<gene>
    <name evidence="2" type="ORF">HNQ70_000770</name>
</gene>
<dbReference type="Proteomes" id="UP000532440">
    <property type="component" value="Unassembled WGS sequence"/>
</dbReference>
<dbReference type="Pfam" id="PF13529">
    <property type="entry name" value="Peptidase_C39_2"/>
    <property type="match status" value="1"/>
</dbReference>
<dbReference type="SUPFAM" id="SSF48452">
    <property type="entry name" value="TPR-like"/>
    <property type="match status" value="1"/>
</dbReference>
<evidence type="ECO:0000313" key="2">
    <source>
        <dbReference type="EMBL" id="MBB5270766.1"/>
    </source>
</evidence>
<dbReference type="Gene3D" id="1.25.40.10">
    <property type="entry name" value="Tetratricopeptide repeat domain"/>
    <property type="match status" value="1"/>
</dbReference>
<dbReference type="InterPro" id="IPR011990">
    <property type="entry name" value="TPR-like_helical_dom_sf"/>
</dbReference>
<reference evidence="2 3" key="1">
    <citation type="submission" date="2020-08" db="EMBL/GenBank/DDBJ databases">
        <title>Genomic Encyclopedia of Type Strains, Phase IV (KMG-IV): sequencing the most valuable type-strain genomes for metagenomic binning, comparative biology and taxonomic classification.</title>
        <authorList>
            <person name="Goeker M."/>
        </authorList>
    </citation>
    <scope>NUCLEOTIDE SEQUENCE [LARGE SCALE GENOMIC DNA]</scope>
    <source>
        <strain evidence="2 3">DSM 29781</strain>
    </source>
</reference>
<dbReference type="InterPro" id="IPR039564">
    <property type="entry name" value="Peptidase_C39-like"/>
</dbReference>
<dbReference type="InterPro" id="IPR039563">
    <property type="entry name" value="Peptidase_C39_single_dom"/>
</dbReference>
<proteinExistence type="predicted"/>
<organism evidence="2 3">
    <name type="scientific">Quisquiliibacterium transsilvanicum</name>
    <dbReference type="NCBI Taxonomy" id="1549638"/>
    <lineage>
        <taxon>Bacteria</taxon>
        <taxon>Pseudomonadati</taxon>
        <taxon>Pseudomonadota</taxon>
        <taxon>Betaproteobacteria</taxon>
        <taxon>Burkholderiales</taxon>
        <taxon>Burkholderiaceae</taxon>
        <taxon>Quisquiliibacterium</taxon>
    </lineage>
</organism>
<dbReference type="NCBIfam" id="NF033920">
    <property type="entry name" value="C39_PA2778_fam"/>
    <property type="match status" value="1"/>
</dbReference>
<dbReference type="Gene3D" id="3.90.70.10">
    <property type="entry name" value="Cysteine proteinases"/>
    <property type="match status" value="1"/>
</dbReference>
<feature type="domain" description="Peptidase C39-like" evidence="1">
    <location>
        <begin position="38"/>
        <end position="144"/>
    </location>
</feature>
<evidence type="ECO:0000313" key="3">
    <source>
        <dbReference type="Proteomes" id="UP000532440"/>
    </source>
</evidence>